<evidence type="ECO:0000313" key="2">
    <source>
        <dbReference type="EMBL" id="UTW07194.1"/>
    </source>
</evidence>
<keyword evidence="2" id="KW-0418">Kinase</keyword>
<feature type="chain" id="PRO_5045228664" evidence="1">
    <location>
        <begin position="19"/>
        <end position="104"/>
    </location>
</feature>
<evidence type="ECO:0000313" key="3">
    <source>
        <dbReference type="Proteomes" id="UP001059672"/>
    </source>
</evidence>
<dbReference type="RefSeq" id="WP_255837757.1">
    <property type="nucleotide sequence ID" value="NZ_CP073346.1"/>
</dbReference>
<keyword evidence="2" id="KW-0808">Transferase</keyword>
<keyword evidence="1" id="KW-0732">Signal</keyword>
<keyword evidence="3" id="KW-1185">Reference proteome</keyword>
<protein>
    <submittedName>
        <fullName evidence="2">3-phosphoglycerate kinase</fullName>
    </submittedName>
</protein>
<proteinExistence type="predicted"/>
<evidence type="ECO:0000256" key="1">
    <source>
        <dbReference type="SAM" id="SignalP"/>
    </source>
</evidence>
<dbReference type="GO" id="GO:0016301">
    <property type="term" value="F:kinase activity"/>
    <property type="evidence" value="ECO:0007669"/>
    <property type="project" value="UniProtKB-KW"/>
</dbReference>
<gene>
    <name evidence="2" type="ORF">KDW96_18805</name>
</gene>
<dbReference type="Proteomes" id="UP001059672">
    <property type="component" value="Chromosome"/>
</dbReference>
<name>A0ABY5H564_9PSED</name>
<organism evidence="2 3">
    <name type="scientific">Pseudomonas benzenivorans</name>
    <dbReference type="NCBI Taxonomy" id="556533"/>
    <lineage>
        <taxon>Bacteria</taxon>
        <taxon>Pseudomonadati</taxon>
        <taxon>Pseudomonadota</taxon>
        <taxon>Gammaproteobacteria</taxon>
        <taxon>Pseudomonadales</taxon>
        <taxon>Pseudomonadaceae</taxon>
        <taxon>Pseudomonas</taxon>
    </lineage>
</organism>
<sequence>MRNLCCALIALLPLSALAYPIELEKQLNGAEVSATTQEIDHNMGAVRLYNYGQTDARCSGVFRNGPERPRTRKVLLAAGESDNMTVKFARSIIRLRVKLTCTLD</sequence>
<dbReference type="EMBL" id="CP073346">
    <property type="protein sequence ID" value="UTW07194.1"/>
    <property type="molecule type" value="Genomic_DNA"/>
</dbReference>
<accession>A0ABY5H564</accession>
<feature type="signal peptide" evidence="1">
    <location>
        <begin position="1"/>
        <end position="18"/>
    </location>
</feature>
<reference evidence="2" key="1">
    <citation type="submission" date="2021-04" db="EMBL/GenBank/DDBJ databases">
        <title>Oceanospirillales bacteria with DddD are important DMSP degraders in coastal seawater.</title>
        <authorList>
            <person name="Liu J."/>
        </authorList>
    </citation>
    <scope>NUCLEOTIDE SEQUENCE</scope>
    <source>
        <strain evidence="2">D13-4</strain>
    </source>
</reference>